<dbReference type="AlphaFoldDB" id="A0A6A6G9M6"/>
<evidence type="ECO:0000313" key="2">
    <source>
        <dbReference type="Proteomes" id="UP000799538"/>
    </source>
</evidence>
<reference evidence="2" key="1">
    <citation type="journal article" date="2020" name="Stud. Mycol.">
        <title>101 Dothideomycetes genomes: A test case for predicting lifestyles and emergence of pathogens.</title>
        <authorList>
            <person name="Haridas S."/>
            <person name="Albert R."/>
            <person name="Binder M."/>
            <person name="Bloem J."/>
            <person name="LaButti K."/>
            <person name="Salamov A."/>
            <person name="Andreopoulos B."/>
            <person name="Baker S."/>
            <person name="Barry K."/>
            <person name="Bills G."/>
            <person name="Bluhm B."/>
            <person name="Cannon C."/>
            <person name="Castanera R."/>
            <person name="Culley D."/>
            <person name="Daum C."/>
            <person name="Ezra D."/>
            <person name="Gonzalez J."/>
            <person name="Henrissat B."/>
            <person name="Kuo A."/>
            <person name="Liang C."/>
            <person name="Lipzen A."/>
            <person name="Lutzoni F."/>
            <person name="Magnuson J."/>
            <person name="Mondo S."/>
            <person name="Nolan M."/>
            <person name="Ohm R."/>
            <person name="Pangilinan J."/>
            <person name="Park H.-J."/>
            <person name="Ramirez L."/>
            <person name="Alfaro M."/>
            <person name="Sun H."/>
            <person name="Tritt A."/>
            <person name="Yoshinaga Y."/>
            <person name="Zwiers L.-H."/>
            <person name="Turgeon B."/>
            <person name="Goodwin S."/>
            <person name="Spatafora J."/>
            <person name="Crous P."/>
            <person name="Grigoriev I."/>
        </authorList>
    </citation>
    <scope>NUCLEOTIDE SEQUENCE [LARGE SCALE GENOMIC DNA]</scope>
    <source>
        <strain evidence="2">CECT 20119</strain>
    </source>
</reference>
<accession>A0A6A6G9M6</accession>
<protein>
    <submittedName>
        <fullName evidence="1">Uncharacterized protein</fullName>
    </submittedName>
</protein>
<dbReference type="Proteomes" id="UP000799538">
    <property type="component" value="Unassembled WGS sequence"/>
</dbReference>
<proteinExistence type="predicted"/>
<keyword evidence="2" id="KW-1185">Reference proteome</keyword>
<dbReference type="EMBL" id="ML992508">
    <property type="protein sequence ID" value="KAF2222445.1"/>
    <property type="molecule type" value="Genomic_DNA"/>
</dbReference>
<name>A0A6A6G9M6_9PEZI</name>
<gene>
    <name evidence="1" type="ORF">BDZ85DRAFT_263674</name>
</gene>
<organism evidence="1 2">
    <name type="scientific">Elsinoe ampelina</name>
    <dbReference type="NCBI Taxonomy" id="302913"/>
    <lineage>
        <taxon>Eukaryota</taxon>
        <taxon>Fungi</taxon>
        <taxon>Dikarya</taxon>
        <taxon>Ascomycota</taxon>
        <taxon>Pezizomycotina</taxon>
        <taxon>Dothideomycetes</taxon>
        <taxon>Dothideomycetidae</taxon>
        <taxon>Myriangiales</taxon>
        <taxon>Elsinoaceae</taxon>
        <taxon>Elsinoe</taxon>
    </lineage>
</organism>
<evidence type="ECO:0000313" key="1">
    <source>
        <dbReference type="EMBL" id="KAF2222445.1"/>
    </source>
</evidence>
<sequence length="68" mass="7510">MASAVDLSSGSIDDLARFILPDLVLGRRRRFRGSDTLVSISVSTSRPEDARRCSLAAEGEWRFSWPGL</sequence>